<gene>
    <name evidence="2" type="ORF">WMW72_03375</name>
</gene>
<comment type="caution">
    <text evidence="2">The sequence shown here is derived from an EMBL/GenBank/DDBJ whole genome shotgun (WGS) entry which is preliminary data.</text>
</comment>
<name>A0ABU9DDT9_9BACL</name>
<dbReference type="Proteomes" id="UP001469365">
    <property type="component" value="Unassembled WGS sequence"/>
</dbReference>
<organism evidence="2 3">
    <name type="scientific">Paenibacillus filicis</name>
    <dbReference type="NCBI Taxonomy" id="669464"/>
    <lineage>
        <taxon>Bacteria</taxon>
        <taxon>Bacillati</taxon>
        <taxon>Bacillota</taxon>
        <taxon>Bacilli</taxon>
        <taxon>Bacillales</taxon>
        <taxon>Paenibacillaceae</taxon>
        <taxon>Paenibacillus</taxon>
    </lineage>
</organism>
<feature type="chain" id="PRO_5047221331" description="DUF4179 domain-containing protein" evidence="1">
    <location>
        <begin position="21"/>
        <end position="566"/>
    </location>
</feature>
<evidence type="ECO:0000313" key="3">
    <source>
        <dbReference type="Proteomes" id="UP001469365"/>
    </source>
</evidence>
<accession>A0ABU9DDT9</accession>
<feature type="signal peptide" evidence="1">
    <location>
        <begin position="1"/>
        <end position="20"/>
    </location>
</feature>
<evidence type="ECO:0000256" key="1">
    <source>
        <dbReference type="SAM" id="SignalP"/>
    </source>
</evidence>
<evidence type="ECO:0008006" key="4">
    <source>
        <dbReference type="Google" id="ProtNLM"/>
    </source>
</evidence>
<dbReference type="EMBL" id="JBBPCC010000001">
    <property type="protein sequence ID" value="MEK8126944.1"/>
    <property type="molecule type" value="Genomic_DNA"/>
</dbReference>
<keyword evidence="1" id="KW-0732">Signal</keyword>
<evidence type="ECO:0000313" key="2">
    <source>
        <dbReference type="EMBL" id="MEK8126944.1"/>
    </source>
</evidence>
<reference evidence="2 3" key="1">
    <citation type="submission" date="2024-04" db="EMBL/GenBank/DDBJ databases">
        <title>draft genome sequnece of Paenibacillus filicis.</title>
        <authorList>
            <person name="Kim D.-U."/>
        </authorList>
    </citation>
    <scope>NUCLEOTIDE SEQUENCE [LARGE SCALE GENOMIC DNA]</scope>
    <source>
        <strain evidence="2 3">KACC14197</strain>
    </source>
</reference>
<protein>
    <recommendedName>
        <fullName evidence="4">DUF4179 domain-containing protein</fullName>
    </recommendedName>
</protein>
<keyword evidence="3" id="KW-1185">Reference proteome</keyword>
<dbReference type="RefSeq" id="WP_341413985.1">
    <property type="nucleotide sequence ID" value="NZ_JBBPCC010000001.1"/>
</dbReference>
<proteinExistence type="predicted"/>
<sequence>MTVWMLSAALCVPTASLVSAAEAPAPAAAPVAASYKLTDVIKAEIKSVLNENAGSETRIGVVVRLHNTSDRMRRVPDYELRIKTAEGTTYTLRPSAANTTSIQSQEKVELSYLISIERSDSVVLSALEWIEIDEFEYPQKEKTVLSIPVDGLQWKGEGSSVPDSARVKPWTESFTLPVFSSSLEYKPVSLFYQNQPEGPVAFVTLLVENKGTKKEAVPQLQIDGQADKKWFKGKKPVVPADALEAGGQQYIYFAIPVDNGIELTKLVVLSPESYVNSDKTSLDYTIGRMVIDLQDGSGQKHDIQRLQTYQPGSAIAFDPLNKLIRDGIDISLVELHMHGAEGEGYQTVVAKFKLRNKLESPVALPDFQAELRTSDGYSYLGTRQATVDQNLISNLGYIVSYSFNVPNKEKGENLVMNILDAKTAAPYYVPIASFQTKIQEQANSDIMRFYPFNVKLADWSISPLFNPTGYNYKMSMTLDISREDNIVVNQNFSKMKVELQDQLGRTLGAETLTFTGAKRLVSAKQSFTFSDLYTDQIESPLVINIYESIETPLGEAKRLVKTLKQR</sequence>